<dbReference type="Pfam" id="PF21982">
    <property type="entry name" value="RecX_HTH1"/>
    <property type="match status" value="1"/>
</dbReference>
<comment type="caution">
    <text evidence="10">The sequence shown here is derived from an EMBL/GenBank/DDBJ whole genome shotgun (WGS) entry which is preliminary data.</text>
</comment>
<dbReference type="GO" id="GO:0005737">
    <property type="term" value="C:cytoplasm"/>
    <property type="evidence" value="ECO:0007669"/>
    <property type="project" value="UniProtKB-SubCell"/>
</dbReference>
<dbReference type="Proteomes" id="UP000291933">
    <property type="component" value="Unassembled WGS sequence"/>
</dbReference>
<dbReference type="GO" id="GO:0006282">
    <property type="term" value="P:regulation of DNA repair"/>
    <property type="evidence" value="ECO:0007669"/>
    <property type="project" value="UniProtKB-UniRule"/>
</dbReference>
<comment type="function">
    <text evidence="5">Modulates RecA activity.</text>
</comment>
<protein>
    <recommendedName>
        <fullName evidence="3 5">Regulatory protein RecX</fullName>
    </recommendedName>
</protein>
<proteinExistence type="inferred from homology"/>
<dbReference type="InterPro" id="IPR036388">
    <property type="entry name" value="WH-like_DNA-bd_sf"/>
</dbReference>
<evidence type="ECO:0000256" key="1">
    <source>
        <dbReference type="ARBA" id="ARBA00004496"/>
    </source>
</evidence>
<dbReference type="PANTHER" id="PTHR33602:SF1">
    <property type="entry name" value="REGULATORY PROTEIN RECX FAMILY PROTEIN"/>
    <property type="match status" value="1"/>
</dbReference>
<keyword evidence="4 5" id="KW-0963">Cytoplasm</keyword>
<feature type="domain" description="RecX first three-helical" evidence="9">
    <location>
        <begin position="25"/>
        <end position="63"/>
    </location>
</feature>
<organism evidence="10 11">
    <name type="scientific">Propioniciclava tarda</name>
    <dbReference type="NCBI Taxonomy" id="433330"/>
    <lineage>
        <taxon>Bacteria</taxon>
        <taxon>Bacillati</taxon>
        <taxon>Actinomycetota</taxon>
        <taxon>Actinomycetes</taxon>
        <taxon>Propionibacteriales</taxon>
        <taxon>Propionibacteriaceae</taxon>
        <taxon>Propioniciclava</taxon>
    </lineage>
</organism>
<comment type="similarity">
    <text evidence="2 5">Belongs to the RecX family.</text>
</comment>
<feature type="region of interest" description="Disordered" evidence="6">
    <location>
        <begin position="1"/>
        <end position="23"/>
    </location>
</feature>
<dbReference type="Gene3D" id="1.10.10.10">
    <property type="entry name" value="Winged helix-like DNA-binding domain superfamily/Winged helix DNA-binding domain"/>
    <property type="match status" value="3"/>
</dbReference>
<dbReference type="AlphaFoldDB" id="A0A4Q9KQ77"/>
<keyword evidence="11" id="KW-1185">Reference proteome</keyword>
<dbReference type="InterPro" id="IPR053924">
    <property type="entry name" value="RecX_HTH_2nd"/>
</dbReference>
<dbReference type="OrthoDB" id="5244465at2"/>
<accession>A0A4Q9KQ77</accession>
<dbReference type="PANTHER" id="PTHR33602">
    <property type="entry name" value="REGULATORY PROTEIN RECX FAMILY PROTEIN"/>
    <property type="match status" value="1"/>
</dbReference>
<dbReference type="InterPro" id="IPR053925">
    <property type="entry name" value="RecX_HTH_3rd"/>
</dbReference>
<dbReference type="EMBL" id="SDMR01000002">
    <property type="protein sequence ID" value="TBT96049.1"/>
    <property type="molecule type" value="Genomic_DNA"/>
</dbReference>
<feature type="domain" description="RecX third three-helical" evidence="8">
    <location>
        <begin position="118"/>
        <end position="164"/>
    </location>
</feature>
<reference evidence="10 11" key="1">
    <citation type="submission" date="2019-01" db="EMBL/GenBank/DDBJ databases">
        <title>Lactibacter flavus gen. nov., sp. nov., a novel bacterium of the family Propionibacteriaceae isolated from raw milk and dairy products.</title>
        <authorList>
            <person name="Huptas C."/>
            <person name="Wenning M."/>
            <person name="Breitenwieser F."/>
            <person name="Doll E."/>
            <person name="Von Neubeck M."/>
            <person name="Busse H.-J."/>
            <person name="Scherer S."/>
        </authorList>
    </citation>
    <scope>NUCLEOTIDE SEQUENCE [LARGE SCALE GENOMIC DNA]</scope>
    <source>
        <strain evidence="10 11">DSM 22130</strain>
    </source>
</reference>
<dbReference type="Pfam" id="PF21981">
    <property type="entry name" value="RecX_HTH3"/>
    <property type="match status" value="1"/>
</dbReference>
<evidence type="ECO:0000256" key="4">
    <source>
        <dbReference type="ARBA" id="ARBA00022490"/>
    </source>
</evidence>
<gene>
    <name evidence="5" type="primary">recX</name>
    <name evidence="10" type="ORF">ET996_03565</name>
</gene>
<sequence>MVSRRRPREEPEGGSGPPADPVAVAREIVLRQLTTRARSRAELQKALDARGVPAEASEEVLDRFEELRLVDDAAFSQAWAENRQRSGRSTRVIRQELRTKGVDSDTVLEAMGSLDEDADLQSALAFARKRVSALRNVEPAVRYRRLAGALARRGFPSGVVARVLREVLNPSEPE</sequence>
<evidence type="ECO:0000259" key="8">
    <source>
        <dbReference type="Pfam" id="PF21981"/>
    </source>
</evidence>
<evidence type="ECO:0000313" key="10">
    <source>
        <dbReference type="EMBL" id="TBT96049.1"/>
    </source>
</evidence>
<evidence type="ECO:0000259" key="9">
    <source>
        <dbReference type="Pfam" id="PF21982"/>
    </source>
</evidence>
<evidence type="ECO:0000256" key="5">
    <source>
        <dbReference type="HAMAP-Rule" id="MF_01114"/>
    </source>
</evidence>
<dbReference type="Pfam" id="PF02631">
    <property type="entry name" value="RecX_HTH2"/>
    <property type="match status" value="1"/>
</dbReference>
<dbReference type="InterPro" id="IPR003783">
    <property type="entry name" value="Regulatory_RecX"/>
</dbReference>
<evidence type="ECO:0000259" key="7">
    <source>
        <dbReference type="Pfam" id="PF02631"/>
    </source>
</evidence>
<evidence type="ECO:0000256" key="2">
    <source>
        <dbReference type="ARBA" id="ARBA00009695"/>
    </source>
</evidence>
<dbReference type="HAMAP" id="MF_01114">
    <property type="entry name" value="RecX"/>
    <property type="match status" value="1"/>
</dbReference>
<name>A0A4Q9KQ77_PROTD</name>
<evidence type="ECO:0000256" key="3">
    <source>
        <dbReference type="ARBA" id="ARBA00018111"/>
    </source>
</evidence>
<evidence type="ECO:0000256" key="6">
    <source>
        <dbReference type="SAM" id="MobiDB-lite"/>
    </source>
</evidence>
<dbReference type="InterPro" id="IPR053926">
    <property type="entry name" value="RecX_HTH_1st"/>
</dbReference>
<feature type="domain" description="RecX second three-helical" evidence="7">
    <location>
        <begin position="71"/>
        <end position="111"/>
    </location>
</feature>
<comment type="subcellular location">
    <subcellularLocation>
        <location evidence="1 5">Cytoplasm</location>
    </subcellularLocation>
</comment>
<evidence type="ECO:0000313" key="11">
    <source>
        <dbReference type="Proteomes" id="UP000291933"/>
    </source>
</evidence>